<reference evidence="2 3" key="1">
    <citation type="submission" date="2019-07" db="EMBL/GenBank/DDBJ databases">
        <title>R&amp;d 2014.</title>
        <authorList>
            <person name="Klenk H.-P."/>
        </authorList>
    </citation>
    <scope>NUCLEOTIDE SEQUENCE [LARGE SCALE GENOMIC DNA]</scope>
    <source>
        <strain evidence="2 3">DSM 43194</strain>
    </source>
</reference>
<dbReference type="AlphaFoldDB" id="A0A660CC85"/>
<name>A0A660CC85_9PSEU</name>
<feature type="compositionally biased region" description="Gly residues" evidence="1">
    <location>
        <begin position="104"/>
        <end position="117"/>
    </location>
</feature>
<dbReference type="EMBL" id="VLJV01000001">
    <property type="protein sequence ID" value="TWH19363.1"/>
    <property type="molecule type" value="Genomic_DNA"/>
</dbReference>
<dbReference type="SUPFAM" id="SSF101898">
    <property type="entry name" value="NHL repeat"/>
    <property type="match status" value="1"/>
</dbReference>
<proteinExistence type="predicted"/>
<comment type="caution">
    <text evidence="2">The sequence shown here is derived from an EMBL/GenBank/DDBJ whole genome shotgun (WGS) entry which is preliminary data.</text>
</comment>
<keyword evidence="3" id="KW-1185">Reference proteome</keyword>
<evidence type="ECO:0000256" key="1">
    <source>
        <dbReference type="SAM" id="MobiDB-lite"/>
    </source>
</evidence>
<evidence type="ECO:0000313" key="2">
    <source>
        <dbReference type="EMBL" id="TWH19363.1"/>
    </source>
</evidence>
<gene>
    <name evidence="2" type="ORF">JD82_01186</name>
</gene>
<dbReference type="RefSeq" id="WP_084705610.1">
    <property type="nucleotide sequence ID" value="NZ_JOIJ01000002.1"/>
</dbReference>
<feature type="region of interest" description="Disordered" evidence="1">
    <location>
        <begin position="98"/>
        <end position="121"/>
    </location>
</feature>
<organism evidence="2 3">
    <name type="scientific">Prauserella rugosa</name>
    <dbReference type="NCBI Taxonomy" id="43354"/>
    <lineage>
        <taxon>Bacteria</taxon>
        <taxon>Bacillati</taxon>
        <taxon>Actinomycetota</taxon>
        <taxon>Actinomycetes</taxon>
        <taxon>Pseudonocardiales</taxon>
        <taxon>Pseudonocardiaceae</taxon>
        <taxon>Prauserella</taxon>
    </lineage>
</organism>
<sequence length="373" mass="38513">MTVPPSPVRSTRRFGSFVPARRLRSVTALLVVAGLTLAGCSDSGGGGGDELQVVQNPKRATPVASPPTTERPAGRVVGVDGDVTALASADGILAVALDSNGDTEGNGGKDSGAGKGSNGTVQLHDLREPRSAPRTVSLPGAVTSLRTIGDEVVAAMPDADAFARIDPTSGKAETVEVDGGPSGVAAIGDETLVALRDGKAVQVLDAQDRPTRTIRGELYSADDVLAADGGAVVLDKLRTAAFSVDLDDDTVSEGLRAGQGAANADTDEYGRVLVTDVRNGALLAFDADPLLLRQRLPVDGGPYGVAYDARRDVAWVTLTERNEVVGYSIRGGQPEEKFRLPTVRQPDSVTVDERTSQVVIGSAAEEGIQVITP</sequence>
<evidence type="ECO:0000313" key="3">
    <source>
        <dbReference type="Proteomes" id="UP000317303"/>
    </source>
</evidence>
<dbReference type="InterPro" id="IPR015943">
    <property type="entry name" value="WD40/YVTN_repeat-like_dom_sf"/>
</dbReference>
<dbReference type="Gene3D" id="2.130.10.10">
    <property type="entry name" value="YVTN repeat-like/Quinoprotein amine dehydrogenase"/>
    <property type="match status" value="1"/>
</dbReference>
<dbReference type="Proteomes" id="UP000317303">
    <property type="component" value="Unassembled WGS sequence"/>
</dbReference>
<protein>
    <submittedName>
        <fullName evidence="2">Uncharacterized protein</fullName>
    </submittedName>
</protein>
<accession>A0A660CC85</accession>